<keyword evidence="10" id="KW-1185">Reference proteome</keyword>
<feature type="transmembrane region" description="Helical" evidence="7">
    <location>
        <begin position="6"/>
        <end position="25"/>
    </location>
</feature>
<dbReference type="Proteomes" id="UP000201613">
    <property type="component" value="Unassembled WGS sequence"/>
</dbReference>
<comment type="similarity">
    <text evidence="7">Belongs to the binding-protein-dependent transport system permease family.</text>
</comment>
<dbReference type="InterPro" id="IPR035906">
    <property type="entry name" value="MetI-like_sf"/>
</dbReference>
<organism evidence="9 10">
    <name type="scientific">Flavimaricola marinus</name>
    <dbReference type="NCBI Taxonomy" id="1819565"/>
    <lineage>
        <taxon>Bacteria</taxon>
        <taxon>Pseudomonadati</taxon>
        <taxon>Pseudomonadota</taxon>
        <taxon>Alphaproteobacteria</taxon>
        <taxon>Rhodobacterales</taxon>
        <taxon>Paracoccaceae</taxon>
        <taxon>Flavimaricola</taxon>
    </lineage>
</organism>
<dbReference type="AlphaFoldDB" id="A0A238LDU3"/>
<accession>A0A238LDU3</accession>
<keyword evidence="2 7" id="KW-0813">Transport</keyword>
<dbReference type="RefSeq" id="WP_093991209.1">
    <property type="nucleotide sequence ID" value="NZ_FXZK01000001.1"/>
</dbReference>
<feature type="transmembrane region" description="Helical" evidence="7">
    <location>
        <begin position="188"/>
        <end position="214"/>
    </location>
</feature>
<feature type="transmembrane region" description="Helical" evidence="7">
    <location>
        <begin position="226"/>
        <end position="247"/>
    </location>
</feature>
<keyword evidence="3" id="KW-1003">Cell membrane</keyword>
<keyword evidence="5 7" id="KW-1133">Transmembrane helix</keyword>
<gene>
    <name evidence="9" type="primary">dppC_1</name>
    <name evidence="9" type="ORF">LOM8899_01258</name>
</gene>
<keyword evidence="6 7" id="KW-0472">Membrane</keyword>
<feature type="transmembrane region" description="Helical" evidence="7">
    <location>
        <begin position="115"/>
        <end position="138"/>
    </location>
</feature>
<evidence type="ECO:0000256" key="1">
    <source>
        <dbReference type="ARBA" id="ARBA00004651"/>
    </source>
</evidence>
<dbReference type="PANTHER" id="PTHR43386">
    <property type="entry name" value="OLIGOPEPTIDE TRANSPORT SYSTEM PERMEASE PROTEIN APPC"/>
    <property type="match status" value="1"/>
</dbReference>
<proteinExistence type="inferred from homology"/>
<feature type="domain" description="ABC transmembrane type-1" evidence="8">
    <location>
        <begin position="184"/>
        <end position="391"/>
    </location>
</feature>
<dbReference type="SUPFAM" id="SSF161098">
    <property type="entry name" value="MetI-like"/>
    <property type="match status" value="1"/>
</dbReference>
<dbReference type="CDD" id="cd06261">
    <property type="entry name" value="TM_PBP2"/>
    <property type="match status" value="1"/>
</dbReference>
<dbReference type="PANTHER" id="PTHR43386:SF25">
    <property type="entry name" value="PEPTIDE ABC TRANSPORTER PERMEASE PROTEIN"/>
    <property type="match status" value="1"/>
</dbReference>
<dbReference type="Gene3D" id="1.10.3720.10">
    <property type="entry name" value="MetI-like"/>
    <property type="match status" value="1"/>
</dbReference>
<dbReference type="GO" id="GO:0005886">
    <property type="term" value="C:plasma membrane"/>
    <property type="evidence" value="ECO:0007669"/>
    <property type="project" value="UniProtKB-SubCell"/>
</dbReference>
<feature type="transmembrane region" description="Helical" evidence="7">
    <location>
        <begin position="253"/>
        <end position="271"/>
    </location>
</feature>
<evidence type="ECO:0000256" key="6">
    <source>
        <dbReference type="ARBA" id="ARBA00023136"/>
    </source>
</evidence>
<feature type="transmembrane region" description="Helical" evidence="7">
    <location>
        <begin position="317"/>
        <end position="338"/>
    </location>
</feature>
<sequence>MSALLWIAAGLVGMFAVAWAGRWAGQKATGNAPRFRDMPLAVAFGYVAAVVALVGVLIGYVNAYSADPAIANKYFFLWVAVNGLVIFGIAGWLFRLLGRSVGSAATRKLFRQMPLTASFGILVIILYAILAIFAGVIAPYGQSEILGAANVIPGGNPAVGGDPAYPLGTDQIGRDILSRLIYGAQNTVGIAFVTTLIAFVLGGTFGFIAALVGGWVDQLLSRMVDVLMAIPSLIFSLLLMTIASVWADGEKGLLTLYMILIIAVIDSTRVFRLARAVGSGIVVMDYIEAARLRGEGIRWIMFREILPNATAPLLAEFGLRFCFVFLTIASLSFLGVGIQPPLADWGTMVRDLAPFINFAAFAPLVATAPLMAAGAIALLTVAVNFVVDWMLHKSSGLKE</sequence>
<evidence type="ECO:0000256" key="2">
    <source>
        <dbReference type="ARBA" id="ARBA00022448"/>
    </source>
</evidence>
<evidence type="ECO:0000256" key="4">
    <source>
        <dbReference type="ARBA" id="ARBA00022692"/>
    </source>
</evidence>
<reference evidence="9 10" key="1">
    <citation type="submission" date="2017-05" db="EMBL/GenBank/DDBJ databases">
        <authorList>
            <person name="Song R."/>
            <person name="Chenine A.L."/>
            <person name="Ruprecht R.M."/>
        </authorList>
    </citation>
    <scope>NUCLEOTIDE SEQUENCE [LARGE SCALE GENOMIC DNA]</scope>
    <source>
        <strain evidence="9 10">CECT 8899</strain>
    </source>
</reference>
<dbReference type="GO" id="GO:0055085">
    <property type="term" value="P:transmembrane transport"/>
    <property type="evidence" value="ECO:0007669"/>
    <property type="project" value="InterPro"/>
</dbReference>
<dbReference type="PROSITE" id="PS50928">
    <property type="entry name" value="ABC_TM1"/>
    <property type="match status" value="1"/>
</dbReference>
<evidence type="ECO:0000256" key="7">
    <source>
        <dbReference type="RuleBase" id="RU363032"/>
    </source>
</evidence>
<name>A0A238LDU3_9RHOB</name>
<dbReference type="InterPro" id="IPR050366">
    <property type="entry name" value="BP-dependent_transpt_permease"/>
</dbReference>
<evidence type="ECO:0000256" key="5">
    <source>
        <dbReference type="ARBA" id="ARBA00022989"/>
    </source>
</evidence>
<comment type="subcellular location">
    <subcellularLocation>
        <location evidence="1 7">Cell membrane</location>
        <topology evidence="1 7">Multi-pass membrane protein</topology>
    </subcellularLocation>
</comment>
<evidence type="ECO:0000313" key="9">
    <source>
        <dbReference type="EMBL" id="SMY07126.1"/>
    </source>
</evidence>
<protein>
    <submittedName>
        <fullName evidence="9">Dipeptide transport system permease protein DppC</fullName>
    </submittedName>
</protein>
<keyword evidence="4 7" id="KW-0812">Transmembrane</keyword>
<feature type="transmembrane region" description="Helical" evidence="7">
    <location>
        <begin position="358"/>
        <end position="387"/>
    </location>
</feature>
<evidence type="ECO:0000259" key="8">
    <source>
        <dbReference type="PROSITE" id="PS50928"/>
    </source>
</evidence>
<feature type="transmembrane region" description="Helical" evidence="7">
    <location>
        <begin position="75"/>
        <end position="94"/>
    </location>
</feature>
<evidence type="ECO:0000313" key="10">
    <source>
        <dbReference type="Proteomes" id="UP000201613"/>
    </source>
</evidence>
<evidence type="ECO:0000256" key="3">
    <source>
        <dbReference type="ARBA" id="ARBA00022475"/>
    </source>
</evidence>
<dbReference type="OrthoDB" id="9766870at2"/>
<dbReference type="InterPro" id="IPR000515">
    <property type="entry name" value="MetI-like"/>
</dbReference>
<dbReference type="Pfam" id="PF00528">
    <property type="entry name" value="BPD_transp_1"/>
    <property type="match status" value="1"/>
</dbReference>
<dbReference type="EMBL" id="FXZK01000001">
    <property type="protein sequence ID" value="SMY07126.1"/>
    <property type="molecule type" value="Genomic_DNA"/>
</dbReference>
<feature type="transmembrane region" description="Helical" evidence="7">
    <location>
        <begin position="37"/>
        <end position="63"/>
    </location>
</feature>